<sequence>MHEHRRRFLTLSKRPQEGPWQAFCRRVQRALEAPLIDEQEKDGYHCARVLLQDLGDLPSLRQLCQEYDVAMVLEGTATADTIIGRSCLIVSAGVRLSGTEALGEHACLALPGTSVAHMQALGYEQFSQVPPELTLAQWLAMPQWHDCRPGCTANSGLERVHALFADGQTAVLGGFGVNDESPLRLPALQRLIPALFEQLSEPDIVRCAAMPRWPLAYRLDALKPRLGDINLAQLFLGHGGTLIWCQELVLRRLRHPNIVTDTVLSEADHEFVTGVHHHLEGNIKALFDPGGVFVYPDEWPAAR</sequence>
<protein>
    <submittedName>
        <fullName evidence="1">Uncharacterized protein</fullName>
    </submittedName>
</protein>
<gene>
    <name evidence="1" type="ORF">MIM_c27850</name>
</gene>
<evidence type="ECO:0000313" key="1">
    <source>
        <dbReference type="EMBL" id="AHG64854.1"/>
    </source>
</evidence>
<dbReference type="OrthoDB" id="8689618at2"/>
<keyword evidence="2" id="KW-1185">Reference proteome</keyword>
<dbReference type="EMBL" id="CP003915">
    <property type="protein sequence ID" value="AHG64854.1"/>
    <property type="molecule type" value="Genomic_DNA"/>
</dbReference>
<dbReference type="PATRIC" id="fig|1247726.3.peg.3062"/>
<name>W0PDA5_ADVMD</name>
<dbReference type="STRING" id="1247726.MIM_c27850"/>
<proteinExistence type="predicted"/>
<dbReference type="HOGENOM" id="CLU_079817_0_0_4"/>
<dbReference type="KEGG" id="amim:MIM_c27850"/>
<accession>W0PDA5</accession>
<dbReference type="RefSeq" id="WP_025373503.1">
    <property type="nucleotide sequence ID" value="NZ_CP003915.1"/>
</dbReference>
<organism evidence="1 2">
    <name type="scientific">Advenella mimigardefordensis (strain DSM 17166 / LMG 22922 / DPN7)</name>
    <dbReference type="NCBI Taxonomy" id="1247726"/>
    <lineage>
        <taxon>Bacteria</taxon>
        <taxon>Pseudomonadati</taxon>
        <taxon>Pseudomonadota</taxon>
        <taxon>Betaproteobacteria</taxon>
        <taxon>Burkholderiales</taxon>
        <taxon>Alcaligenaceae</taxon>
    </lineage>
</organism>
<dbReference type="AlphaFoldDB" id="W0PDA5"/>
<reference evidence="1 2" key="1">
    <citation type="journal article" date="2014" name="Microbiology">
        <title>Unravelling the complete genome sequence of Advenella mimigardefordensis strain DPN7T and novel insights in the catabolism of the xenobiotic polythioester precursor 3,3'-dithiodipropionate.</title>
        <authorList>
            <person name="Wubbeler J.H."/>
            <person name="Hiessl S."/>
            <person name="Schuldes J."/>
            <person name="Thurmer A."/>
            <person name="Daniel R."/>
            <person name="Steinbuchel A."/>
        </authorList>
    </citation>
    <scope>NUCLEOTIDE SEQUENCE [LARGE SCALE GENOMIC DNA]</scope>
    <source>
        <strain evidence="2">DSM 17166 / LMG 22922 / DPN7</strain>
    </source>
</reference>
<dbReference type="eggNOG" id="COG0277">
    <property type="taxonomic scope" value="Bacteria"/>
</dbReference>
<evidence type="ECO:0000313" key="2">
    <source>
        <dbReference type="Proteomes" id="UP000019095"/>
    </source>
</evidence>
<dbReference type="Proteomes" id="UP000019095">
    <property type="component" value="Chromosome"/>
</dbReference>